<comment type="caution">
    <text evidence="1">The sequence shown here is derived from an EMBL/GenBank/DDBJ whole genome shotgun (WGS) entry which is preliminary data.</text>
</comment>
<organism evidence="1 2">
    <name type="scientific">Zooshikella harenae</name>
    <dbReference type="NCBI Taxonomy" id="2827238"/>
    <lineage>
        <taxon>Bacteria</taxon>
        <taxon>Pseudomonadati</taxon>
        <taxon>Pseudomonadota</taxon>
        <taxon>Gammaproteobacteria</taxon>
        <taxon>Oceanospirillales</taxon>
        <taxon>Zooshikellaceae</taxon>
        <taxon>Zooshikella</taxon>
    </lineage>
</organism>
<reference evidence="1 2" key="1">
    <citation type="submission" date="2021-04" db="EMBL/GenBank/DDBJ databases">
        <authorList>
            <person name="Pira H."/>
            <person name="Risdian C."/>
            <person name="Wink J."/>
        </authorList>
    </citation>
    <scope>NUCLEOTIDE SEQUENCE [LARGE SCALE GENOMIC DNA]</scope>
    <source>
        <strain evidence="1 2">WH53</strain>
    </source>
</reference>
<dbReference type="RefSeq" id="WP_215818626.1">
    <property type="nucleotide sequence ID" value="NZ_JAGSOY010000007.1"/>
</dbReference>
<evidence type="ECO:0000313" key="1">
    <source>
        <dbReference type="EMBL" id="MBU2710464.1"/>
    </source>
</evidence>
<sequence length="105" mass="11639">MLDKSITKSAAHFASAFCVLNQPFSEALLTLSFLYLLLVNFKNTTGLVCGEGESCRRNRKGPNYLQGANTEVTYDKLFGFSLCVLQEVILLVELSGNSRILKPIF</sequence>
<keyword evidence="2" id="KW-1185">Reference proteome</keyword>
<gene>
    <name evidence="1" type="ORF">KCG35_05290</name>
</gene>
<dbReference type="EMBL" id="JAGSOY010000007">
    <property type="protein sequence ID" value="MBU2710464.1"/>
    <property type="molecule type" value="Genomic_DNA"/>
</dbReference>
<name>A0ABS5Z8U7_9GAMM</name>
<protein>
    <submittedName>
        <fullName evidence="1">Uncharacterized protein</fullName>
    </submittedName>
</protein>
<evidence type="ECO:0000313" key="2">
    <source>
        <dbReference type="Proteomes" id="UP000690515"/>
    </source>
</evidence>
<proteinExistence type="predicted"/>
<dbReference type="Proteomes" id="UP000690515">
    <property type="component" value="Unassembled WGS sequence"/>
</dbReference>
<accession>A0ABS5Z8U7</accession>